<dbReference type="EMBL" id="JRYR02000001">
    <property type="protein sequence ID" value="OHX66998.1"/>
    <property type="molecule type" value="Genomic_DNA"/>
</dbReference>
<dbReference type="OrthoDB" id="1493259at2"/>
<evidence type="ECO:0008006" key="7">
    <source>
        <dbReference type="Google" id="ProtNLM"/>
    </source>
</evidence>
<keyword evidence="6" id="KW-1185">Reference proteome</keyword>
<dbReference type="GO" id="GO:0050821">
    <property type="term" value="P:protein stabilization"/>
    <property type="evidence" value="ECO:0007669"/>
    <property type="project" value="TreeGrafter"/>
</dbReference>
<protein>
    <recommendedName>
        <fullName evidence="7">Outer membrane chaperone Skp</fullName>
    </recommendedName>
</protein>
<evidence type="ECO:0000313" key="5">
    <source>
        <dbReference type="EMBL" id="OHX66998.1"/>
    </source>
</evidence>
<dbReference type="SUPFAM" id="SSF111384">
    <property type="entry name" value="OmpH-like"/>
    <property type="match status" value="1"/>
</dbReference>
<comment type="similarity">
    <text evidence="1">Belongs to the Skp family.</text>
</comment>
<name>A0A1S1Z152_FLAPC</name>
<comment type="caution">
    <text evidence="5">The sequence shown here is derived from an EMBL/GenBank/DDBJ whole genome shotgun (WGS) entry which is preliminary data.</text>
</comment>
<feature type="chain" id="PRO_5010192966" description="Outer membrane chaperone Skp" evidence="4">
    <location>
        <begin position="23"/>
        <end position="202"/>
    </location>
</feature>
<dbReference type="Gene3D" id="3.30.910.20">
    <property type="entry name" value="Skp domain"/>
    <property type="match status" value="1"/>
</dbReference>
<dbReference type="SMART" id="SM00935">
    <property type="entry name" value="OmpH"/>
    <property type="match status" value="1"/>
</dbReference>
<dbReference type="AlphaFoldDB" id="A0A1S1Z152"/>
<accession>A0A1S1Z152</accession>
<dbReference type="InterPro" id="IPR005632">
    <property type="entry name" value="Chaperone_Skp"/>
</dbReference>
<sequence length="202" mass="22630">MKKLLLAVGIIATMFACQQPQAQQTASTGSAAPAMKIAYINNDSLSTYYKFGEDQYAEFQKKMEKAQKQLQSRMVKLQGEAANFEKRARAGLMSQNEIKRKQEELGLKQQKLQAAQQSQAQGLQAEEISIQAEVRKRVKEFLDKYSADKNYSIVLGYSDGVTSTVIWSTPNVEDITQDVIDGLNKIYEDELSAQSSEEKGKK</sequence>
<dbReference type="PANTHER" id="PTHR35089:SF1">
    <property type="entry name" value="CHAPERONE PROTEIN SKP"/>
    <property type="match status" value="1"/>
</dbReference>
<dbReference type="InterPro" id="IPR024930">
    <property type="entry name" value="Skp_dom_sf"/>
</dbReference>
<dbReference type="PANTHER" id="PTHR35089">
    <property type="entry name" value="CHAPERONE PROTEIN SKP"/>
    <property type="match status" value="1"/>
</dbReference>
<dbReference type="STRING" id="915059.NH26_11910"/>
<dbReference type="PROSITE" id="PS51257">
    <property type="entry name" value="PROKAR_LIPOPROTEIN"/>
    <property type="match status" value="1"/>
</dbReference>
<dbReference type="Proteomes" id="UP000179797">
    <property type="component" value="Unassembled WGS sequence"/>
</dbReference>
<organism evidence="5 6">
    <name type="scientific">Flammeovirga pacifica</name>
    <dbReference type="NCBI Taxonomy" id="915059"/>
    <lineage>
        <taxon>Bacteria</taxon>
        <taxon>Pseudomonadati</taxon>
        <taxon>Bacteroidota</taxon>
        <taxon>Cytophagia</taxon>
        <taxon>Cytophagales</taxon>
        <taxon>Flammeovirgaceae</taxon>
        <taxon>Flammeovirga</taxon>
    </lineage>
</organism>
<dbReference type="GO" id="GO:0005829">
    <property type="term" value="C:cytosol"/>
    <property type="evidence" value="ECO:0007669"/>
    <property type="project" value="TreeGrafter"/>
</dbReference>
<evidence type="ECO:0000256" key="3">
    <source>
        <dbReference type="SAM" id="Coils"/>
    </source>
</evidence>
<dbReference type="GO" id="GO:0051082">
    <property type="term" value="F:unfolded protein binding"/>
    <property type="evidence" value="ECO:0007669"/>
    <property type="project" value="InterPro"/>
</dbReference>
<evidence type="ECO:0000256" key="2">
    <source>
        <dbReference type="ARBA" id="ARBA00022729"/>
    </source>
</evidence>
<dbReference type="RefSeq" id="WP_071397152.1">
    <property type="nucleotide sequence ID" value="NZ_JRYR02000001.1"/>
</dbReference>
<feature type="signal peptide" evidence="4">
    <location>
        <begin position="1"/>
        <end position="22"/>
    </location>
</feature>
<gene>
    <name evidence="5" type="ORF">NH26_11910</name>
</gene>
<dbReference type="Pfam" id="PF03938">
    <property type="entry name" value="OmpH"/>
    <property type="match status" value="1"/>
</dbReference>
<keyword evidence="3" id="KW-0175">Coiled coil</keyword>
<evidence type="ECO:0000313" key="6">
    <source>
        <dbReference type="Proteomes" id="UP000179797"/>
    </source>
</evidence>
<evidence type="ECO:0000256" key="4">
    <source>
        <dbReference type="SAM" id="SignalP"/>
    </source>
</evidence>
<proteinExistence type="inferred from homology"/>
<feature type="coiled-coil region" evidence="3">
    <location>
        <begin position="49"/>
        <end position="118"/>
    </location>
</feature>
<reference evidence="5 6" key="1">
    <citation type="journal article" date="2012" name="Int. J. Syst. Evol. Microbiol.">
        <title>Flammeovirga pacifica sp. nov., isolated from deep-sea sediment.</title>
        <authorList>
            <person name="Xu H."/>
            <person name="Fu Y."/>
            <person name="Yang N."/>
            <person name="Ding Z."/>
            <person name="Lai Q."/>
            <person name="Zeng R."/>
        </authorList>
    </citation>
    <scope>NUCLEOTIDE SEQUENCE [LARGE SCALE GENOMIC DNA]</scope>
    <source>
        <strain evidence="6">DSM 24597 / LMG 26175 / WPAGA1</strain>
    </source>
</reference>
<keyword evidence="2 4" id="KW-0732">Signal</keyword>
<evidence type="ECO:0000256" key="1">
    <source>
        <dbReference type="ARBA" id="ARBA00009091"/>
    </source>
</evidence>